<gene>
    <name evidence="1" type="ORF">J4D97_16110</name>
</gene>
<dbReference type="InterPro" id="IPR015946">
    <property type="entry name" value="KH_dom-like_a/b"/>
</dbReference>
<dbReference type="InterPro" id="IPR036102">
    <property type="entry name" value="OsmC/Ohrsf"/>
</dbReference>
<dbReference type="PANTHER" id="PTHR39624">
    <property type="entry name" value="PROTEIN INVOLVED IN RIMO-MEDIATED BETA-METHYLTHIOLATION OF RIBOSOMAL PROTEIN S12 YCAO"/>
    <property type="match status" value="1"/>
</dbReference>
<dbReference type="Proteomes" id="UP000670527">
    <property type="component" value="Unassembled WGS sequence"/>
</dbReference>
<dbReference type="InterPro" id="IPR003718">
    <property type="entry name" value="OsmC/Ohr_fam"/>
</dbReference>
<protein>
    <submittedName>
        <fullName evidence="1">OsmC family protein</fullName>
    </submittedName>
</protein>
<dbReference type="Gene3D" id="3.30.300.20">
    <property type="match status" value="1"/>
</dbReference>
<dbReference type="RefSeq" id="WP_208308458.1">
    <property type="nucleotide sequence ID" value="NZ_JAGETX010000010.1"/>
</dbReference>
<dbReference type="Pfam" id="PF02566">
    <property type="entry name" value="OsmC"/>
    <property type="match status" value="1"/>
</dbReference>
<keyword evidence="2" id="KW-1185">Reference proteome</keyword>
<dbReference type="EMBL" id="JAGETX010000010">
    <property type="protein sequence ID" value="MBO3272182.1"/>
    <property type="molecule type" value="Genomic_DNA"/>
</dbReference>
<evidence type="ECO:0000313" key="1">
    <source>
        <dbReference type="EMBL" id="MBO3272182.1"/>
    </source>
</evidence>
<organism evidence="1 2">
    <name type="scientific">Hymenobacter defluvii</name>
    <dbReference type="NCBI Taxonomy" id="2054411"/>
    <lineage>
        <taxon>Bacteria</taxon>
        <taxon>Pseudomonadati</taxon>
        <taxon>Bacteroidota</taxon>
        <taxon>Cytophagia</taxon>
        <taxon>Cytophagales</taxon>
        <taxon>Hymenobacteraceae</taxon>
        <taxon>Hymenobacter</taxon>
    </lineage>
</organism>
<reference evidence="1 2" key="1">
    <citation type="submission" date="2021-03" db="EMBL/GenBank/DDBJ databases">
        <authorList>
            <person name="Kim M.K."/>
        </authorList>
    </citation>
    <scope>NUCLEOTIDE SEQUENCE [LARGE SCALE GENOMIC DNA]</scope>
    <source>
        <strain evidence="1 2">BT507</strain>
    </source>
</reference>
<comment type="caution">
    <text evidence="1">The sequence shown here is derived from an EMBL/GenBank/DDBJ whole genome shotgun (WGS) entry which is preliminary data.</text>
</comment>
<sequence>MPTVSGRLDATPYRTALTLERGHTLVADEPAAQGGQDLGPSPGELLAAALSACTCITVRMYASRQQWPLEHVEATVSFERDARHVITRLDVQLHLQGALSDEQRQRLARVADQCPIHKTLLAGVPIQAQLAG</sequence>
<accession>A0ABS3TEV1</accession>
<dbReference type="SUPFAM" id="SSF82784">
    <property type="entry name" value="OsmC-like"/>
    <property type="match status" value="1"/>
</dbReference>
<dbReference type="PANTHER" id="PTHR39624:SF2">
    <property type="entry name" value="OSMC-LIKE PROTEIN"/>
    <property type="match status" value="1"/>
</dbReference>
<name>A0ABS3TEV1_9BACT</name>
<evidence type="ECO:0000313" key="2">
    <source>
        <dbReference type="Proteomes" id="UP000670527"/>
    </source>
</evidence>
<proteinExistence type="predicted"/>